<organism evidence="1 2">
    <name type="scientific">Parascaris equorum</name>
    <name type="common">Equine roundworm</name>
    <dbReference type="NCBI Taxonomy" id="6256"/>
    <lineage>
        <taxon>Eukaryota</taxon>
        <taxon>Metazoa</taxon>
        <taxon>Ecdysozoa</taxon>
        <taxon>Nematoda</taxon>
        <taxon>Chromadorea</taxon>
        <taxon>Rhabditida</taxon>
        <taxon>Spirurina</taxon>
        <taxon>Ascaridomorpha</taxon>
        <taxon>Ascaridoidea</taxon>
        <taxon>Ascarididae</taxon>
        <taxon>Parascaris</taxon>
    </lineage>
</organism>
<accession>A0A914RSG5</accession>
<protein>
    <submittedName>
        <fullName evidence="2">Secreted protein</fullName>
    </submittedName>
</protein>
<name>A0A914RSG5_PAREQ</name>
<proteinExistence type="predicted"/>
<dbReference type="AlphaFoldDB" id="A0A914RSG5"/>
<reference evidence="2" key="1">
    <citation type="submission" date="2022-11" db="UniProtKB">
        <authorList>
            <consortium name="WormBaseParasite"/>
        </authorList>
    </citation>
    <scope>IDENTIFICATION</scope>
</reference>
<evidence type="ECO:0000313" key="2">
    <source>
        <dbReference type="WBParaSite" id="PEQ_0000924201-mRNA-1"/>
    </source>
</evidence>
<evidence type="ECO:0000313" key="1">
    <source>
        <dbReference type="Proteomes" id="UP000887564"/>
    </source>
</evidence>
<dbReference type="Proteomes" id="UP000887564">
    <property type="component" value="Unplaced"/>
</dbReference>
<sequence length="66" mass="7579">MKCSRRCDVVVLRVVFVLIRFGIQAAKDHISHFFWDSLTLRDCCGVWFDELVVAVRCTARMLCATA</sequence>
<dbReference type="WBParaSite" id="PEQ_0000924201-mRNA-1">
    <property type="protein sequence ID" value="PEQ_0000924201-mRNA-1"/>
    <property type="gene ID" value="PEQ_0000924201"/>
</dbReference>
<keyword evidence="1" id="KW-1185">Reference proteome</keyword>